<dbReference type="PANTHER" id="PTHR23355">
    <property type="entry name" value="RIBONUCLEASE"/>
    <property type="match status" value="1"/>
</dbReference>
<reference evidence="2" key="1">
    <citation type="journal article" date="2020" name="Nature">
        <title>Giant virus diversity and host interactions through global metagenomics.</title>
        <authorList>
            <person name="Schulz F."/>
            <person name="Roux S."/>
            <person name="Paez-Espino D."/>
            <person name="Jungbluth S."/>
            <person name="Walsh D.A."/>
            <person name="Denef V.J."/>
            <person name="McMahon K.D."/>
            <person name="Konstantinidis K.T."/>
            <person name="Eloe-Fadrosh E.A."/>
            <person name="Kyrpides N.C."/>
            <person name="Woyke T."/>
        </authorList>
    </citation>
    <scope>NUCLEOTIDE SEQUENCE</scope>
    <source>
        <strain evidence="2">GVMAG-S-1017745-26</strain>
    </source>
</reference>
<dbReference type="EMBL" id="MN740585">
    <property type="protein sequence ID" value="QHU35269.1"/>
    <property type="molecule type" value="Genomic_DNA"/>
</dbReference>
<dbReference type="SMART" id="SM00955">
    <property type="entry name" value="RNB"/>
    <property type="match status" value="1"/>
</dbReference>
<accession>A0A6C0LWY0</accession>
<sequence length="569" mass="67406">MVNHYKIYIIGRDYNEYDIYDSHTMKKLENPPKINPITSKIMNGDIFEIKNNNVELIHSPMRKAKFISGVLVLSGNKTYGKFKNKYFYRCIPDDKRLPEFVIPYKVKIKFRKNQDNKYVVFKFSSWRKKHPVGILINTIGNVSEIASFYEYQMYCNSLYASIANLNAKTNQMLKLHDVEFYTNKIMSKNTIQDRRDWEIVTIDSLASKDLDDALGFKHINEEETIMSIYISNIVFWMDILDLWESFADRIATIYLPDRKRPMMPTKLSDDICSLLEGKPRFAFTLDIKINRKTGKIISYSYCNSFIIVNKNLRHKTEELENSFIYNELVQISNKMNKKKIYLDSVVNSHEVVSYFMVLMNYLTALKMKEHSAGIYRFTKSNKNYKAPDNAPVKIKKFLKIWHSMGGQYCKFENVAEHEMLNLEAYLHITSPNRRLVDLLNMVVYQDLFDIVKFTDKSKAFYDKWYTNDSIEYINTTMKSIRKVQNDCSLLNICYKDKNLTKTIVNGYIFDKLQRNDNLYQYIVYIPSLKMTNRLVSTKDLENLCNYNFKIYIFMDEIHLKQKIRLLLVE</sequence>
<evidence type="ECO:0000313" key="2">
    <source>
        <dbReference type="EMBL" id="QHU35269.1"/>
    </source>
</evidence>
<dbReference type="InterPro" id="IPR012340">
    <property type="entry name" value="NA-bd_OB-fold"/>
</dbReference>
<dbReference type="InterPro" id="IPR001900">
    <property type="entry name" value="RNase_II/R"/>
</dbReference>
<name>A0A6C0LWY0_9ZZZZ</name>
<proteinExistence type="predicted"/>
<dbReference type="GO" id="GO:0003723">
    <property type="term" value="F:RNA binding"/>
    <property type="evidence" value="ECO:0007669"/>
    <property type="project" value="InterPro"/>
</dbReference>
<dbReference type="PANTHER" id="PTHR23355:SF9">
    <property type="entry name" value="DIS3-LIKE EXONUCLEASE 2"/>
    <property type="match status" value="1"/>
</dbReference>
<dbReference type="Pfam" id="PF00773">
    <property type="entry name" value="RNB"/>
    <property type="match status" value="1"/>
</dbReference>
<protein>
    <recommendedName>
        <fullName evidence="1">RNB domain-containing protein</fullName>
    </recommendedName>
</protein>
<dbReference type="InterPro" id="IPR050180">
    <property type="entry name" value="RNR_Ribonuclease"/>
</dbReference>
<dbReference type="AlphaFoldDB" id="A0A6C0LWY0"/>
<dbReference type="GO" id="GO:0006402">
    <property type="term" value="P:mRNA catabolic process"/>
    <property type="evidence" value="ECO:0007669"/>
    <property type="project" value="TreeGrafter"/>
</dbReference>
<dbReference type="GO" id="GO:0000175">
    <property type="term" value="F:3'-5'-RNA exonuclease activity"/>
    <property type="evidence" value="ECO:0007669"/>
    <property type="project" value="TreeGrafter"/>
</dbReference>
<dbReference type="InterPro" id="IPR041505">
    <property type="entry name" value="Dis3_CSD2"/>
</dbReference>
<evidence type="ECO:0000259" key="1">
    <source>
        <dbReference type="SMART" id="SM00955"/>
    </source>
</evidence>
<dbReference type="SUPFAM" id="SSF50249">
    <property type="entry name" value="Nucleic acid-binding proteins"/>
    <property type="match status" value="1"/>
</dbReference>
<dbReference type="GO" id="GO:0000932">
    <property type="term" value="C:P-body"/>
    <property type="evidence" value="ECO:0007669"/>
    <property type="project" value="TreeGrafter"/>
</dbReference>
<organism evidence="2">
    <name type="scientific">viral metagenome</name>
    <dbReference type="NCBI Taxonomy" id="1070528"/>
    <lineage>
        <taxon>unclassified sequences</taxon>
        <taxon>metagenomes</taxon>
        <taxon>organismal metagenomes</taxon>
    </lineage>
</organism>
<dbReference type="Pfam" id="PF17849">
    <property type="entry name" value="OB_Dis3"/>
    <property type="match status" value="1"/>
</dbReference>
<feature type="domain" description="RNB" evidence="1">
    <location>
        <begin position="191"/>
        <end position="450"/>
    </location>
</feature>